<dbReference type="AlphaFoldDB" id="A0A0J9XDS3"/>
<feature type="region of interest" description="Disordered" evidence="1">
    <location>
        <begin position="36"/>
        <end position="64"/>
    </location>
</feature>
<evidence type="ECO:0000313" key="2">
    <source>
        <dbReference type="EMBL" id="CDO55418.1"/>
    </source>
</evidence>
<gene>
    <name evidence="2" type="ORF">BN980_GECA11s00868g</name>
</gene>
<keyword evidence="3" id="KW-1185">Reference proteome</keyword>
<organism evidence="2 3">
    <name type="scientific">Geotrichum candidum</name>
    <name type="common">Oospora lactis</name>
    <name type="synonym">Dipodascus geotrichum</name>
    <dbReference type="NCBI Taxonomy" id="1173061"/>
    <lineage>
        <taxon>Eukaryota</taxon>
        <taxon>Fungi</taxon>
        <taxon>Dikarya</taxon>
        <taxon>Ascomycota</taxon>
        <taxon>Saccharomycotina</taxon>
        <taxon>Dipodascomycetes</taxon>
        <taxon>Dipodascales</taxon>
        <taxon>Dipodascaceae</taxon>
        <taxon>Geotrichum</taxon>
    </lineage>
</organism>
<comment type="caution">
    <text evidence="2">The sequence shown here is derived from an EMBL/GenBank/DDBJ whole genome shotgun (WGS) entry which is preliminary data.</text>
</comment>
<dbReference type="OrthoDB" id="10008801at2759"/>
<evidence type="ECO:0000313" key="3">
    <source>
        <dbReference type="Proteomes" id="UP000242525"/>
    </source>
</evidence>
<feature type="compositionally biased region" description="Low complexity" evidence="1">
    <location>
        <begin position="36"/>
        <end position="60"/>
    </location>
</feature>
<evidence type="ECO:0000256" key="1">
    <source>
        <dbReference type="SAM" id="MobiDB-lite"/>
    </source>
</evidence>
<protein>
    <submittedName>
        <fullName evidence="2">Uncharacterized protein</fullName>
    </submittedName>
</protein>
<reference evidence="2" key="1">
    <citation type="submission" date="2014-03" db="EMBL/GenBank/DDBJ databases">
        <authorList>
            <person name="Casaregola S."/>
        </authorList>
    </citation>
    <scope>NUCLEOTIDE SEQUENCE [LARGE SCALE GENOMIC DNA]</scope>
    <source>
        <strain evidence="2">CLIB 918</strain>
    </source>
</reference>
<name>A0A0J9XDS3_GEOCN</name>
<proteinExistence type="predicted"/>
<dbReference type="EMBL" id="CCBN010000011">
    <property type="protein sequence ID" value="CDO55418.1"/>
    <property type="molecule type" value="Genomic_DNA"/>
</dbReference>
<dbReference type="Proteomes" id="UP000242525">
    <property type="component" value="Unassembled WGS sequence"/>
</dbReference>
<sequence>MLSRTVLRQASRLTLLTRVALPRVAVANASRVRFYSNPVDDVPPRNNNNNNDDPFSSSPSLQRIKSSPEVLQVMMEIADMMQSKGYVKPGEQPGMLAMMKIMADKELRELLVKLKTTMDEQGIQLDQSEIMKFAETLGLAKKN</sequence>
<accession>A0A0J9XDS3</accession>